<reference evidence="16" key="2">
    <citation type="submission" date="2025-09" db="UniProtKB">
        <authorList>
            <consortium name="Ensembl"/>
        </authorList>
    </citation>
    <scope>IDENTIFICATION</scope>
</reference>
<comment type="subcellular location">
    <subcellularLocation>
        <location evidence="1 14">Cell membrane</location>
        <topology evidence="1 14">Multi-pass membrane protein</topology>
    </subcellularLocation>
</comment>
<dbReference type="Gene3D" id="1.20.1070.10">
    <property type="entry name" value="Rhodopsin 7-helix transmembrane proteins"/>
    <property type="match status" value="1"/>
</dbReference>
<feature type="domain" description="G-protein coupled receptors family 1 profile" evidence="15">
    <location>
        <begin position="39"/>
        <end position="290"/>
    </location>
</feature>
<comment type="similarity">
    <text evidence="13">Belongs to the G-protein coupled receptor 1 family.</text>
</comment>
<sequence length="318" mass="36279">MSIIQFTEFILTGFPGLQPSYFGFISVVLLFVYLAIVGGNSFIFTVIVIERSLQKPTYLLYCNLAVSDLIFATTTLPKVISRYLAEDKIISFPACFLQMFIIHLLGHCNSLLMMIMALDRYVAICNPLRYQMLIKNSTILTLCSISWLFSFMWMVIILIRSVTLPYCNSNIIVQCYCDHFQITNLACVNVNNVQMTAFVEAMIILLGPLAFIIFSYISIIISVLKIADSEGRHKTFSTCSPQLFIIGLYYLPRCFVYIANTINLKISTDVRILMIMLYSLFPPIVNPLIYCFKTKEIKDTLVRRLKIRKPTTAPTMGK</sequence>
<keyword evidence="2 14" id="KW-1003">Cell membrane</keyword>
<keyword evidence="9" id="KW-1015">Disulfide bond</keyword>
<evidence type="ECO:0000313" key="16">
    <source>
        <dbReference type="Ensembl" id="ENSPKIP00000031855.1"/>
    </source>
</evidence>
<dbReference type="GO" id="GO:0004930">
    <property type="term" value="F:G protein-coupled receptor activity"/>
    <property type="evidence" value="ECO:0007669"/>
    <property type="project" value="UniProtKB-KW"/>
</dbReference>
<evidence type="ECO:0000256" key="1">
    <source>
        <dbReference type="ARBA" id="ARBA00004651"/>
    </source>
</evidence>
<evidence type="ECO:0000256" key="11">
    <source>
        <dbReference type="ARBA" id="ARBA00023180"/>
    </source>
</evidence>
<feature type="transmembrane region" description="Helical" evidence="14">
    <location>
        <begin position="272"/>
        <end position="292"/>
    </location>
</feature>
<keyword evidence="11" id="KW-0325">Glycoprotein</keyword>
<dbReference type="PANTHER" id="PTHR24242:SF359">
    <property type="entry name" value="ODORANT RECEPTOR-RELATED"/>
    <property type="match status" value="1"/>
</dbReference>
<dbReference type="Ensembl" id="ENSPKIT00000012711.1">
    <property type="protein sequence ID" value="ENSPKIP00000031855.1"/>
    <property type="gene ID" value="ENSPKIG00000012137.1"/>
</dbReference>
<dbReference type="Pfam" id="PF13853">
    <property type="entry name" value="7tm_4"/>
    <property type="match status" value="1"/>
</dbReference>
<proteinExistence type="inferred from homology"/>
<name>A0A3B3SNH1_9TELE</name>
<dbReference type="FunFam" id="1.20.1070.10:FF:000024">
    <property type="entry name" value="Olfactory receptor"/>
    <property type="match status" value="1"/>
</dbReference>
<dbReference type="GeneTree" id="ENSGT00940000161369"/>
<feature type="transmembrane region" description="Helical" evidence="14">
    <location>
        <begin position="58"/>
        <end position="76"/>
    </location>
</feature>
<dbReference type="Proteomes" id="UP000261540">
    <property type="component" value="Unplaced"/>
</dbReference>
<evidence type="ECO:0000256" key="8">
    <source>
        <dbReference type="ARBA" id="ARBA00023136"/>
    </source>
</evidence>
<keyword evidence="8 14" id="KW-0472">Membrane</keyword>
<evidence type="ECO:0000256" key="9">
    <source>
        <dbReference type="ARBA" id="ARBA00023157"/>
    </source>
</evidence>
<dbReference type="PROSITE" id="PS00237">
    <property type="entry name" value="G_PROTEIN_RECEP_F1_1"/>
    <property type="match status" value="1"/>
</dbReference>
<dbReference type="AlphaFoldDB" id="A0A3B3SNH1"/>
<feature type="transmembrane region" description="Helical" evidence="14">
    <location>
        <begin position="21"/>
        <end position="49"/>
    </location>
</feature>
<evidence type="ECO:0000313" key="17">
    <source>
        <dbReference type="Proteomes" id="UP000261540"/>
    </source>
</evidence>
<dbReference type="PANTHER" id="PTHR24242">
    <property type="entry name" value="G-PROTEIN COUPLED RECEPTOR"/>
    <property type="match status" value="1"/>
</dbReference>
<evidence type="ECO:0000256" key="6">
    <source>
        <dbReference type="ARBA" id="ARBA00022989"/>
    </source>
</evidence>
<dbReference type="GO" id="GO:0005886">
    <property type="term" value="C:plasma membrane"/>
    <property type="evidence" value="ECO:0007669"/>
    <property type="project" value="UniProtKB-SubCell"/>
</dbReference>
<feature type="transmembrane region" description="Helical" evidence="14">
    <location>
        <begin position="96"/>
        <end position="118"/>
    </location>
</feature>
<dbReference type="InterPro" id="IPR050939">
    <property type="entry name" value="Olfactory_GPCR1"/>
</dbReference>
<dbReference type="InterPro" id="IPR000725">
    <property type="entry name" value="Olfact_rcpt"/>
</dbReference>
<evidence type="ECO:0000259" key="15">
    <source>
        <dbReference type="PROSITE" id="PS50262"/>
    </source>
</evidence>
<feature type="transmembrane region" description="Helical" evidence="14">
    <location>
        <begin position="201"/>
        <end position="223"/>
    </location>
</feature>
<keyword evidence="5 14" id="KW-0552">Olfaction</keyword>
<keyword evidence="6 14" id="KW-1133">Transmembrane helix</keyword>
<dbReference type="PRINTS" id="PR00237">
    <property type="entry name" value="GPCRRHODOPSN"/>
</dbReference>
<feature type="transmembrane region" description="Helical" evidence="14">
    <location>
        <begin position="139"/>
        <end position="159"/>
    </location>
</feature>
<reference evidence="16" key="1">
    <citation type="submission" date="2025-08" db="UniProtKB">
        <authorList>
            <consortium name="Ensembl"/>
        </authorList>
    </citation>
    <scope>IDENTIFICATION</scope>
</reference>
<keyword evidence="10 13" id="KW-0675">Receptor</keyword>
<keyword evidence="3 14" id="KW-0716">Sensory transduction</keyword>
<protein>
    <recommendedName>
        <fullName evidence="14">Olfactory receptor</fullName>
    </recommendedName>
</protein>
<dbReference type="SUPFAM" id="SSF81321">
    <property type="entry name" value="Family A G protein-coupled receptor-like"/>
    <property type="match status" value="1"/>
</dbReference>
<evidence type="ECO:0000256" key="5">
    <source>
        <dbReference type="ARBA" id="ARBA00022725"/>
    </source>
</evidence>
<keyword evidence="4 13" id="KW-0812">Transmembrane</keyword>
<keyword evidence="12 13" id="KW-0807">Transducer</keyword>
<keyword evidence="7 13" id="KW-0297">G-protein coupled receptor</keyword>
<evidence type="ECO:0000256" key="2">
    <source>
        <dbReference type="ARBA" id="ARBA00022475"/>
    </source>
</evidence>
<evidence type="ECO:0000256" key="7">
    <source>
        <dbReference type="ARBA" id="ARBA00023040"/>
    </source>
</evidence>
<feature type="transmembrane region" description="Helical" evidence="14">
    <location>
        <begin position="243"/>
        <end position="260"/>
    </location>
</feature>
<evidence type="ECO:0000256" key="10">
    <source>
        <dbReference type="ARBA" id="ARBA00023170"/>
    </source>
</evidence>
<dbReference type="PROSITE" id="PS50262">
    <property type="entry name" value="G_PROTEIN_RECEP_F1_2"/>
    <property type="match status" value="1"/>
</dbReference>
<evidence type="ECO:0000256" key="4">
    <source>
        <dbReference type="ARBA" id="ARBA00022692"/>
    </source>
</evidence>
<dbReference type="GO" id="GO:0004984">
    <property type="term" value="F:olfactory receptor activity"/>
    <property type="evidence" value="ECO:0007669"/>
    <property type="project" value="InterPro"/>
</dbReference>
<dbReference type="InterPro" id="IPR017452">
    <property type="entry name" value="GPCR_Rhodpsn_7TM"/>
</dbReference>
<organism evidence="16 17">
    <name type="scientific">Paramormyrops kingsleyae</name>
    <dbReference type="NCBI Taxonomy" id="1676925"/>
    <lineage>
        <taxon>Eukaryota</taxon>
        <taxon>Metazoa</taxon>
        <taxon>Chordata</taxon>
        <taxon>Craniata</taxon>
        <taxon>Vertebrata</taxon>
        <taxon>Euteleostomi</taxon>
        <taxon>Actinopterygii</taxon>
        <taxon>Neopterygii</taxon>
        <taxon>Teleostei</taxon>
        <taxon>Osteoglossocephala</taxon>
        <taxon>Osteoglossomorpha</taxon>
        <taxon>Osteoglossiformes</taxon>
        <taxon>Mormyridae</taxon>
        <taxon>Paramormyrops</taxon>
    </lineage>
</organism>
<accession>A0A3B3SNH1</accession>
<keyword evidence="17" id="KW-1185">Reference proteome</keyword>
<dbReference type="PRINTS" id="PR00245">
    <property type="entry name" value="OLFACTORYR"/>
</dbReference>
<dbReference type="InterPro" id="IPR000276">
    <property type="entry name" value="GPCR_Rhodpsn"/>
</dbReference>
<evidence type="ECO:0000256" key="13">
    <source>
        <dbReference type="RuleBase" id="RU000688"/>
    </source>
</evidence>
<evidence type="ECO:0000256" key="3">
    <source>
        <dbReference type="ARBA" id="ARBA00022606"/>
    </source>
</evidence>
<evidence type="ECO:0000256" key="14">
    <source>
        <dbReference type="RuleBase" id="RU363047"/>
    </source>
</evidence>
<evidence type="ECO:0000256" key="12">
    <source>
        <dbReference type="ARBA" id="ARBA00023224"/>
    </source>
</evidence>